<dbReference type="InterPro" id="IPR026960">
    <property type="entry name" value="RVT-Znf"/>
</dbReference>
<dbReference type="PANTHER" id="PTHR46890">
    <property type="entry name" value="NON-LTR RETROLELEMENT REVERSE TRANSCRIPTASE-LIKE PROTEIN-RELATED"/>
    <property type="match status" value="1"/>
</dbReference>
<protein>
    <recommendedName>
        <fullName evidence="1">Reverse transcriptase domain-containing protein</fullName>
    </recommendedName>
</protein>
<dbReference type="InterPro" id="IPR043502">
    <property type="entry name" value="DNA/RNA_pol_sf"/>
</dbReference>
<name>A0AAV3PAX5_LITER</name>
<comment type="caution">
    <text evidence="2">The sequence shown here is derived from an EMBL/GenBank/DDBJ whole genome shotgun (WGS) entry which is preliminary data.</text>
</comment>
<dbReference type="Pfam" id="PF00078">
    <property type="entry name" value="RVT_1"/>
    <property type="match status" value="1"/>
</dbReference>
<evidence type="ECO:0000313" key="3">
    <source>
        <dbReference type="Proteomes" id="UP001454036"/>
    </source>
</evidence>
<accession>A0AAV3PAX5</accession>
<organism evidence="2 3">
    <name type="scientific">Lithospermum erythrorhizon</name>
    <name type="common">Purple gromwell</name>
    <name type="synonym">Lithospermum officinale var. erythrorhizon</name>
    <dbReference type="NCBI Taxonomy" id="34254"/>
    <lineage>
        <taxon>Eukaryota</taxon>
        <taxon>Viridiplantae</taxon>
        <taxon>Streptophyta</taxon>
        <taxon>Embryophyta</taxon>
        <taxon>Tracheophyta</taxon>
        <taxon>Spermatophyta</taxon>
        <taxon>Magnoliopsida</taxon>
        <taxon>eudicotyledons</taxon>
        <taxon>Gunneridae</taxon>
        <taxon>Pentapetalae</taxon>
        <taxon>asterids</taxon>
        <taxon>lamiids</taxon>
        <taxon>Boraginales</taxon>
        <taxon>Boraginaceae</taxon>
        <taxon>Boraginoideae</taxon>
        <taxon>Lithospermeae</taxon>
        <taxon>Lithospermum</taxon>
    </lineage>
</organism>
<evidence type="ECO:0000259" key="1">
    <source>
        <dbReference type="PROSITE" id="PS50878"/>
    </source>
</evidence>
<dbReference type="PROSITE" id="PS50878">
    <property type="entry name" value="RT_POL"/>
    <property type="match status" value="1"/>
</dbReference>
<dbReference type="Pfam" id="PF13966">
    <property type="entry name" value="zf-RVT"/>
    <property type="match status" value="1"/>
</dbReference>
<keyword evidence="3" id="KW-1185">Reference proteome</keyword>
<dbReference type="SUPFAM" id="SSF56672">
    <property type="entry name" value="DNA/RNA polymerases"/>
    <property type="match status" value="1"/>
</dbReference>
<dbReference type="Proteomes" id="UP001454036">
    <property type="component" value="Unassembled WGS sequence"/>
</dbReference>
<feature type="domain" description="Reverse transcriptase" evidence="1">
    <location>
        <begin position="167"/>
        <end position="437"/>
    </location>
</feature>
<dbReference type="InterPro" id="IPR052343">
    <property type="entry name" value="Retrotransposon-Effector_Assoc"/>
</dbReference>
<dbReference type="PANTHER" id="PTHR46890:SF48">
    <property type="entry name" value="RNA-DIRECTED DNA POLYMERASE"/>
    <property type="match status" value="1"/>
</dbReference>
<dbReference type="AlphaFoldDB" id="A0AAV3PAX5"/>
<reference evidence="2 3" key="1">
    <citation type="submission" date="2024-01" db="EMBL/GenBank/DDBJ databases">
        <title>The complete chloroplast genome sequence of Lithospermum erythrorhizon: insights into the phylogenetic relationship among Boraginaceae species and the maternal lineages of purple gromwells.</title>
        <authorList>
            <person name="Okada T."/>
            <person name="Watanabe K."/>
        </authorList>
    </citation>
    <scope>NUCLEOTIDE SEQUENCE [LARGE SCALE GENOMIC DNA]</scope>
</reference>
<dbReference type="EMBL" id="BAABME010001082">
    <property type="protein sequence ID" value="GAA0147455.1"/>
    <property type="molecule type" value="Genomic_DNA"/>
</dbReference>
<evidence type="ECO:0000313" key="2">
    <source>
        <dbReference type="EMBL" id="GAA0147455.1"/>
    </source>
</evidence>
<gene>
    <name evidence="2" type="ORF">LIER_07147</name>
</gene>
<dbReference type="CDD" id="cd01650">
    <property type="entry name" value="RT_nLTR_like"/>
    <property type="match status" value="1"/>
</dbReference>
<proteinExistence type="predicted"/>
<sequence length="637" mass="73204">MLGNVQKSIMEKQGQLDELQRGVITVLSKGQSTVLARAIDKLPEEDELYWCQSSRRGKHNLITALEDEEGVWHRDMEGIHKIAIEFYSRLFTSQTGRNLFAVGQLNTNQLEIKAQTQMEKDFTREDIKHCLFSMNGTKAPGPDRMSAKFFQHYWPTVGGALCDMVLNFLNNGQFLRKFTFTLITLVPKLKRPVNMTQFRLIAVYNTAAKVIAKVLAIRLKKYLPSVISDTQCAFLQHRLITDNILLAYEAHNVIKQRKSGPRCYMSIKLFMLKAYDRIEWAFLRAMLIQLGFSAKWISMIMTYVESITYSLLVNGEQVGYIKPGRGLRQRDPLSLYIFIICTESLISLLNEARRRGVLNGLELGTNLNPLTHLMFADDMLLLGEANIEEATIFRRILNEYELWSGQKVSTHKSTILFSPNMEGDTRAAISSILGMPVVESHSKYPPILALPRMVAGFEHLKVADLIDSKVGVWDIIKIHSLFYPVVSDAILQMPLNRLNSEDMAVWICNNKLTTTKNLSKRGVQVDRLCKLCNHGEKDSIHVLYHCKFIQEVSKLLKIKSVSSRLLDFRDIFEENWNRLPSMQFQQWMICLWDTWHQRNQVIREKQYRSPGKVVKFGCDYLAAQTSAPEDLRNLQPN</sequence>
<dbReference type="InterPro" id="IPR000477">
    <property type="entry name" value="RT_dom"/>
</dbReference>